<feature type="transmembrane region" description="Helical" evidence="1">
    <location>
        <begin position="94"/>
        <end position="112"/>
    </location>
</feature>
<feature type="transmembrane region" description="Helical" evidence="1">
    <location>
        <begin position="210"/>
        <end position="241"/>
    </location>
</feature>
<accession>A0A1I5A4X1</accession>
<dbReference type="InterPro" id="IPR051533">
    <property type="entry name" value="WaaL-like"/>
</dbReference>
<name>A0A1I5A4X1_9CLOT</name>
<feature type="transmembrane region" description="Helical" evidence="1">
    <location>
        <begin position="58"/>
        <end position="82"/>
    </location>
</feature>
<organism evidence="2 3">
    <name type="scientific">Proteiniclasticum ruminis</name>
    <dbReference type="NCBI Taxonomy" id="398199"/>
    <lineage>
        <taxon>Bacteria</taxon>
        <taxon>Bacillati</taxon>
        <taxon>Bacillota</taxon>
        <taxon>Clostridia</taxon>
        <taxon>Eubacteriales</taxon>
        <taxon>Clostridiaceae</taxon>
        <taxon>Proteiniclasticum</taxon>
    </lineage>
</organism>
<dbReference type="Proteomes" id="UP000181899">
    <property type="component" value="Unassembled WGS sequence"/>
</dbReference>
<reference evidence="2 3" key="1">
    <citation type="submission" date="2016-10" db="EMBL/GenBank/DDBJ databases">
        <authorList>
            <person name="de Groot N.N."/>
        </authorList>
    </citation>
    <scope>NUCLEOTIDE SEQUENCE [LARGE SCALE GENOMIC DNA]</scope>
    <source>
        <strain evidence="2 3">ML2</strain>
    </source>
</reference>
<keyword evidence="1" id="KW-0812">Transmembrane</keyword>
<feature type="transmembrane region" description="Helical" evidence="1">
    <location>
        <begin position="383"/>
        <end position="411"/>
    </location>
</feature>
<keyword evidence="1" id="KW-1133">Transmembrane helix</keyword>
<evidence type="ECO:0000313" key="3">
    <source>
        <dbReference type="Proteomes" id="UP000181899"/>
    </source>
</evidence>
<keyword evidence="1" id="KW-0472">Membrane</keyword>
<keyword evidence="3" id="KW-1185">Reference proteome</keyword>
<evidence type="ECO:0000256" key="1">
    <source>
        <dbReference type="SAM" id="Phobius"/>
    </source>
</evidence>
<evidence type="ECO:0008006" key="4">
    <source>
        <dbReference type="Google" id="ProtNLM"/>
    </source>
</evidence>
<sequence length="427" mass="49033">MIIILPVLNAFEFPINRIGFGEFLLIIVMIIGIPKVWNHFIDRKRGIAFNKDHVFKAWALHHMHIIFLVYSILISVAAYYFTPSYSLVEVLGRLARQLLYGFILIVYTPLFFRPRKAVRYYGIVIALALVYLILQLIFHKFGYSFYPNFIPSKLLYTIQDSMDFRYHLNINSLIQYRPTSFFLEPAYYGEYVVPFIAIVLFNEDKGIKEWIFIALVIFSVLLTKSANGFVFLGVVLLAYSVHILLTLKMKYKWYYTAILFLIGANILAVLYFMDNPYLVGILNRFGEIGVGKGNTSGNIRILRGFLVFAALGGAFKMFGFGFGNYEAFRNDYRLITDMDHYVDNSDYMSGFTQILTSAGLIGSVLFLWMILRYSVRGGLKTMSLGILLMVMMISSSFYATPVYLLIISFMISIGEESVTTKAERSFL</sequence>
<proteinExistence type="predicted"/>
<feature type="transmembrane region" description="Helical" evidence="1">
    <location>
        <begin position="301"/>
        <end position="322"/>
    </location>
</feature>
<feature type="transmembrane region" description="Helical" evidence="1">
    <location>
        <begin position="186"/>
        <end position="203"/>
    </location>
</feature>
<feature type="transmembrane region" description="Helical" evidence="1">
    <location>
        <begin position="18"/>
        <end position="37"/>
    </location>
</feature>
<dbReference type="EMBL" id="FOVK01000002">
    <property type="protein sequence ID" value="SFN57621.1"/>
    <property type="molecule type" value="Genomic_DNA"/>
</dbReference>
<feature type="transmembrane region" description="Helical" evidence="1">
    <location>
        <begin position="119"/>
        <end position="138"/>
    </location>
</feature>
<feature type="transmembrane region" description="Helical" evidence="1">
    <location>
        <begin position="253"/>
        <end position="273"/>
    </location>
</feature>
<dbReference type="RefSeq" id="WP_074911427.1">
    <property type="nucleotide sequence ID" value="NZ_FOVK01000002.1"/>
</dbReference>
<dbReference type="PANTHER" id="PTHR37422">
    <property type="entry name" value="TEICHURONIC ACID BIOSYNTHESIS PROTEIN TUAE"/>
    <property type="match status" value="1"/>
</dbReference>
<dbReference type="OrthoDB" id="2989261at2"/>
<gene>
    <name evidence="2" type="ORF">SAMN04488695_102329</name>
</gene>
<dbReference type="AlphaFoldDB" id="A0A1I5A4X1"/>
<feature type="transmembrane region" description="Helical" evidence="1">
    <location>
        <begin position="351"/>
        <end position="371"/>
    </location>
</feature>
<dbReference type="PANTHER" id="PTHR37422:SF13">
    <property type="entry name" value="LIPOPOLYSACCHARIDE BIOSYNTHESIS PROTEIN PA4999-RELATED"/>
    <property type="match status" value="1"/>
</dbReference>
<evidence type="ECO:0000313" key="2">
    <source>
        <dbReference type="EMBL" id="SFN57621.1"/>
    </source>
</evidence>
<protein>
    <recommendedName>
        <fullName evidence="4">O-Antigen ligase</fullName>
    </recommendedName>
</protein>